<dbReference type="GO" id="GO:0008762">
    <property type="term" value="F:UDP-N-acetylmuramate dehydrogenase activity"/>
    <property type="evidence" value="ECO:0007669"/>
    <property type="project" value="UniProtKB-EC"/>
</dbReference>
<dbReference type="InterPro" id="IPR011601">
    <property type="entry name" value="MurB_C"/>
</dbReference>
<evidence type="ECO:0000256" key="7">
    <source>
        <dbReference type="ARBA" id="ARBA00022490"/>
    </source>
</evidence>
<dbReference type="InterPro" id="IPR036635">
    <property type="entry name" value="MurB_C_sf"/>
</dbReference>
<keyword evidence="9 19" id="KW-0285">Flavoprotein</keyword>
<keyword evidence="8 19" id="KW-0132">Cell division</keyword>
<comment type="pathway">
    <text evidence="4 19">Cell wall biogenesis; peptidoglycan biosynthesis.</text>
</comment>
<keyword evidence="15 19" id="KW-0131">Cell cycle</keyword>
<keyword evidence="10 19" id="KW-0274">FAD</keyword>
<dbReference type="NCBIfam" id="NF010478">
    <property type="entry name" value="PRK13903.1"/>
    <property type="match status" value="1"/>
</dbReference>
<dbReference type="Pfam" id="PF01565">
    <property type="entry name" value="FAD_binding_4"/>
    <property type="match status" value="1"/>
</dbReference>
<protein>
    <recommendedName>
        <fullName evidence="6 19">UDP-N-acetylenolpyruvoylglucosamine reductase</fullName>
        <ecNumber evidence="5 19">1.3.1.98</ecNumber>
    </recommendedName>
    <alternativeName>
        <fullName evidence="17 19">UDP-N-acetylmuramate dehydrogenase</fullName>
    </alternativeName>
</protein>
<evidence type="ECO:0000256" key="2">
    <source>
        <dbReference type="ARBA" id="ARBA00003921"/>
    </source>
</evidence>
<evidence type="ECO:0000256" key="19">
    <source>
        <dbReference type="HAMAP-Rule" id="MF_00037"/>
    </source>
</evidence>
<feature type="active site" evidence="19">
    <location>
        <position position="331"/>
    </location>
</feature>
<feature type="active site" evidence="19">
    <location>
        <position position="163"/>
    </location>
</feature>
<dbReference type="HAMAP" id="MF_00037">
    <property type="entry name" value="MurB"/>
    <property type="match status" value="1"/>
</dbReference>
<feature type="domain" description="FAD-binding PCMH-type" evidence="20">
    <location>
        <begin position="18"/>
        <end position="187"/>
    </location>
</feature>
<comment type="function">
    <text evidence="2 19">Cell wall formation.</text>
</comment>
<evidence type="ECO:0000313" key="21">
    <source>
        <dbReference type="EMBL" id="QXX79800.1"/>
    </source>
</evidence>
<dbReference type="SUPFAM" id="SSF56194">
    <property type="entry name" value="Uridine diphospho-N-Acetylenolpyruvylglucosamine reductase, MurB, C-terminal domain"/>
    <property type="match status" value="1"/>
</dbReference>
<dbReference type="NCBIfam" id="NF000755">
    <property type="entry name" value="PRK00046.1"/>
    <property type="match status" value="1"/>
</dbReference>
<comment type="subcellular location">
    <subcellularLocation>
        <location evidence="3 19">Cytoplasm</location>
    </subcellularLocation>
</comment>
<proteinExistence type="inferred from homology"/>
<evidence type="ECO:0000256" key="3">
    <source>
        <dbReference type="ARBA" id="ARBA00004496"/>
    </source>
</evidence>
<dbReference type="InterPro" id="IPR016167">
    <property type="entry name" value="FAD-bd_PCMH_sub1"/>
</dbReference>
<dbReference type="InterPro" id="IPR016169">
    <property type="entry name" value="FAD-bd_PCMH_sub2"/>
</dbReference>
<evidence type="ECO:0000256" key="14">
    <source>
        <dbReference type="ARBA" id="ARBA00023002"/>
    </source>
</evidence>
<dbReference type="EMBL" id="CP049362">
    <property type="protein sequence ID" value="QXX79800.1"/>
    <property type="molecule type" value="Genomic_DNA"/>
</dbReference>
<evidence type="ECO:0000256" key="10">
    <source>
        <dbReference type="ARBA" id="ARBA00022827"/>
    </source>
</evidence>
<dbReference type="SUPFAM" id="SSF56176">
    <property type="entry name" value="FAD-binding/transporter-associated domain-like"/>
    <property type="match status" value="1"/>
</dbReference>
<dbReference type="PANTHER" id="PTHR21071">
    <property type="entry name" value="UDP-N-ACETYLENOLPYRUVOYLGLUCOSAMINE REDUCTASE"/>
    <property type="match status" value="1"/>
</dbReference>
<dbReference type="InterPro" id="IPR016166">
    <property type="entry name" value="FAD-bd_PCMH"/>
</dbReference>
<sequence>MDRQHNVDLSAFNTLGLDSCARDLVVYEQLGQLPELQAAVEQGERVFVLGGGSNVVLAEQLDALVIKVQSKGIRLLAQHDDGFIVEAQAGECWHDFVQYCLQQGWPGLENLALIPGTVGAAPVQNIGAYGLELEQRVHSVLAWSFKEGRLLELSAPECGFAYRDSRFKRDPAGSWLIVAVRFMLPRPWMPVLEYPDLNKQAHLAGKPDPETIFQAVCDIRRQKLPDPKVLANAGSFFKNPVVQTAQRDALKQQWPDLVSYDVGQGRCKLAAGWLIEQCGWKGRTDGAVGVHDRQALVLVNHGGGTAADIGRLATAIRASVRERFGVELEQEPVVVA</sequence>
<keyword evidence="13 19" id="KW-0573">Peptidoglycan synthesis</keyword>
<evidence type="ECO:0000256" key="18">
    <source>
        <dbReference type="ARBA" id="ARBA00048914"/>
    </source>
</evidence>
<dbReference type="RefSeq" id="WP_062946408.1">
    <property type="nucleotide sequence ID" value="NZ_CP049362.1"/>
</dbReference>
<evidence type="ECO:0000256" key="16">
    <source>
        <dbReference type="ARBA" id="ARBA00023316"/>
    </source>
</evidence>
<dbReference type="Gene3D" id="3.30.43.10">
    <property type="entry name" value="Uridine Diphospho-n-acetylenolpyruvylglucosamine Reductase, domain 2"/>
    <property type="match status" value="1"/>
</dbReference>
<evidence type="ECO:0000256" key="1">
    <source>
        <dbReference type="ARBA" id="ARBA00001974"/>
    </source>
</evidence>
<comment type="similarity">
    <text evidence="19">Belongs to the MurB family.</text>
</comment>
<comment type="cofactor">
    <cofactor evidence="1 19">
        <name>FAD</name>
        <dbReference type="ChEBI" id="CHEBI:57692"/>
    </cofactor>
</comment>
<evidence type="ECO:0000256" key="11">
    <source>
        <dbReference type="ARBA" id="ARBA00022857"/>
    </source>
</evidence>
<dbReference type="Proteomes" id="UP000826050">
    <property type="component" value="Chromosome"/>
</dbReference>
<evidence type="ECO:0000256" key="12">
    <source>
        <dbReference type="ARBA" id="ARBA00022960"/>
    </source>
</evidence>
<evidence type="ECO:0000256" key="13">
    <source>
        <dbReference type="ARBA" id="ARBA00022984"/>
    </source>
</evidence>
<keyword evidence="22" id="KW-1185">Reference proteome</keyword>
<keyword evidence="12 19" id="KW-0133">Cell shape</keyword>
<evidence type="ECO:0000256" key="6">
    <source>
        <dbReference type="ARBA" id="ARBA00015188"/>
    </source>
</evidence>
<keyword evidence="7 19" id="KW-0963">Cytoplasm</keyword>
<organism evidence="21 22">
    <name type="scientific">Alcaligenes ammonioxydans</name>
    <dbReference type="NCBI Taxonomy" id="2582914"/>
    <lineage>
        <taxon>Bacteria</taxon>
        <taxon>Pseudomonadati</taxon>
        <taxon>Pseudomonadota</taxon>
        <taxon>Betaproteobacteria</taxon>
        <taxon>Burkholderiales</taxon>
        <taxon>Alcaligenaceae</taxon>
        <taxon>Alcaligenes</taxon>
    </lineage>
</organism>
<dbReference type="Pfam" id="PF02873">
    <property type="entry name" value="MurB_C"/>
    <property type="match status" value="1"/>
</dbReference>
<evidence type="ECO:0000256" key="15">
    <source>
        <dbReference type="ARBA" id="ARBA00023306"/>
    </source>
</evidence>
<evidence type="ECO:0000256" key="9">
    <source>
        <dbReference type="ARBA" id="ARBA00022630"/>
    </source>
</evidence>
<keyword evidence="11 19" id="KW-0521">NADP</keyword>
<keyword evidence="16 19" id="KW-0961">Cell wall biogenesis/degradation</keyword>
<reference evidence="21 22" key="1">
    <citation type="submission" date="2020-02" db="EMBL/GenBank/DDBJ databases">
        <title>Partial ammonium oxidation to N2 by heterotrophic bacteria.</title>
        <authorList>
            <person name="Wu M."/>
        </authorList>
    </citation>
    <scope>NUCLEOTIDE SEQUENCE [LARGE SCALE GENOMIC DNA]</scope>
    <source>
        <strain evidence="21 22">HO-1</strain>
    </source>
</reference>
<dbReference type="PANTHER" id="PTHR21071:SF4">
    <property type="entry name" value="UDP-N-ACETYLENOLPYRUVOYLGLUCOSAMINE REDUCTASE"/>
    <property type="match status" value="1"/>
</dbReference>
<evidence type="ECO:0000256" key="4">
    <source>
        <dbReference type="ARBA" id="ARBA00004752"/>
    </source>
</evidence>
<keyword evidence="14 19" id="KW-0560">Oxidoreductase</keyword>
<dbReference type="PROSITE" id="PS51387">
    <property type="entry name" value="FAD_PCMH"/>
    <property type="match status" value="1"/>
</dbReference>
<comment type="catalytic activity">
    <reaction evidence="18 19">
        <text>UDP-N-acetyl-alpha-D-muramate + NADP(+) = UDP-N-acetyl-3-O-(1-carboxyvinyl)-alpha-D-glucosamine + NADPH + H(+)</text>
        <dbReference type="Rhea" id="RHEA:12248"/>
        <dbReference type="ChEBI" id="CHEBI:15378"/>
        <dbReference type="ChEBI" id="CHEBI:57783"/>
        <dbReference type="ChEBI" id="CHEBI:58349"/>
        <dbReference type="ChEBI" id="CHEBI:68483"/>
        <dbReference type="ChEBI" id="CHEBI:70757"/>
        <dbReference type="EC" id="1.3.1.98"/>
    </reaction>
</comment>
<evidence type="ECO:0000259" key="20">
    <source>
        <dbReference type="PROSITE" id="PS51387"/>
    </source>
</evidence>
<dbReference type="NCBIfam" id="TIGR00179">
    <property type="entry name" value="murB"/>
    <property type="match status" value="1"/>
</dbReference>
<evidence type="ECO:0000256" key="5">
    <source>
        <dbReference type="ARBA" id="ARBA00012518"/>
    </source>
</evidence>
<dbReference type="InterPro" id="IPR003170">
    <property type="entry name" value="MurB"/>
</dbReference>
<feature type="active site" description="Proton donor" evidence="19">
    <location>
        <position position="235"/>
    </location>
</feature>
<dbReference type="InterPro" id="IPR006094">
    <property type="entry name" value="Oxid_FAD_bind_N"/>
</dbReference>
<dbReference type="EC" id="1.3.1.98" evidence="5 19"/>
<accession>A0ABX8SUT4</accession>
<evidence type="ECO:0000313" key="22">
    <source>
        <dbReference type="Proteomes" id="UP000826050"/>
    </source>
</evidence>
<evidence type="ECO:0000256" key="17">
    <source>
        <dbReference type="ARBA" id="ARBA00031026"/>
    </source>
</evidence>
<dbReference type="Gene3D" id="3.30.465.10">
    <property type="match status" value="1"/>
</dbReference>
<name>A0ABX8SUT4_9BURK</name>
<gene>
    <name evidence="19 21" type="primary">murB</name>
    <name evidence="21" type="ORF">FE795_12780</name>
</gene>
<dbReference type="InterPro" id="IPR036318">
    <property type="entry name" value="FAD-bd_PCMH-like_sf"/>
</dbReference>
<dbReference type="Gene3D" id="3.90.78.10">
    <property type="entry name" value="UDP-N-acetylenolpyruvoylglucosamine reductase, C-terminal domain"/>
    <property type="match status" value="1"/>
</dbReference>
<evidence type="ECO:0000256" key="8">
    <source>
        <dbReference type="ARBA" id="ARBA00022618"/>
    </source>
</evidence>